<organism evidence="1 2">
    <name type="scientific">Dallia pectoralis</name>
    <name type="common">Alaska blackfish</name>
    <dbReference type="NCBI Taxonomy" id="75939"/>
    <lineage>
        <taxon>Eukaryota</taxon>
        <taxon>Metazoa</taxon>
        <taxon>Chordata</taxon>
        <taxon>Craniata</taxon>
        <taxon>Vertebrata</taxon>
        <taxon>Euteleostomi</taxon>
        <taxon>Actinopterygii</taxon>
        <taxon>Neopterygii</taxon>
        <taxon>Teleostei</taxon>
        <taxon>Protacanthopterygii</taxon>
        <taxon>Esociformes</taxon>
        <taxon>Umbridae</taxon>
        <taxon>Dallia</taxon>
    </lineage>
</organism>
<protein>
    <submittedName>
        <fullName evidence="1">Uncharacterized protein</fullName>
    </submittedName>
</protein>
<reference evidence="1" key="1">
    <citation type="submission" date="2021-05" db="EMBL/GenBank/DDBJ databases">
        <authorList>
            <person name="Pan Q."/>
            <person name="Jouanno E."/>
            <person name="Zahm M."/>
            <person name="Klopp C."/>
            <person name="Cabau C."/>
            <person name="Louis A."/>
            <person name="Berthelot C."/>
            <person name="Parey E."/>
            <person name="Roest Crollius H."/>
            <person name="Montfort J."/>
            <person name="Robinson-Rechavi M."/>
            <person name="Bouchez O."/>
            <person name="Lampietro C."/>
            <person name="Lopez Roques C."/>
            <person name="Donnadieu C."/>
            <person name="Postlethwait J."/>
            <person name="Bobe J."/>
            <person name="Dillon D."/>
            <person name="Chandos A."/>
            <person name="von Hippel F."/>
            <person name="Guiguen Y."/>
        </authorList>
    </citation>
    <scope>NUCLEOTIDE SEQUENCE</scope>
    <source>
        <strain evidence="1">YG-Jan2019</strain>
    </source>
</reference>
<evidence type="ECO:0000313" key="1">
    <source>
        <dbReference type="EMBL" id="KAJ7985402.1"/>
    </source>
</evidence>
<gene>
    <name evidence="1" type="ORF">DPEC_G00351680</name>
</gene>
<sequence>MPSLPDLRFISSSLPRRASHGGAFCPRGSSDGGQYVPKLELKRGARGVGAPRIAPRDTFRLGKSILVGKATRASARRRDDDDAGQLRRDRGHEIERGAAGLRLVDSLLLTTGAVVVVGTRP</sequence>
<comment type="caution">
    <text evidence="1">The sequence shown here is derived from an EMBL/GenBank/DDBJ whole genome shotgun (WGS) entry which is preliminary data.</text>
</comment>
<keyword evidence="2" id="KW-1185">Reference proteome</keyword>
<dbReference type="EMBL" id="CM055763">
    <property type="protein sequence ID" value="KAJ7985402.1"/>
    <property type="molecule type" value="Genomic_DNA"/>
</dbReference>
<dbReference type="Proteomes" id="UP001157502">
    <property type="component" value="Chromosome 36"/>
</dbReference>
<name>A0ACC2F236_DALPE</name>
<proteinExistence type="predicted"/>
<evidence type="ECO:0000313" key="2">
    <source>
        <dbReference type="Proteomes" id="UP001157502"/>
    </source>
</evidence>
<accession>A0ACC2F236</accession>